<evidence type="ECO:0000313" key="4">
    <source>
        <dbReference type="Proteomes" id="UP000033038"/>
    </source>
</evidence>
<keyword evidence="2" id="KW-0472">Membrane</keyword>
<dbReference type="RefSeq" id="WP_011307403.1">
    <property type="nucleotide sequence ID" value="NZ_CP009526.1"/>
</dbReference>
<proteinExistence type="predicted"/>
<name>A0A0E3LLN1_METBA</name>
<sequence length="210" mass="23430">MKMRWVCSLVIFLLIIPSTTLAESQYGSMDVYYNDKLLPGKETAKPTLKIEESFKVKINLTVYQKSDVYVSLSCMEKDSFKIIKGPTSRIEEYSKPDILEANSSKEYEWTVEPTEKWSGGSLPLDIYYTILAHGDSEPLINSGFTVAYCTISNEHYQGETPTSEQPETENQPISGQPSSENSSSPASAPAFSLVTAISALMLVFFSFSRQ</sequence>
<feature type="compositionally biased region" description="Low complexity" evidence="1">
    <location>
        <begin position="174"/>
        <end position="187"/>
    </location>
</feature>
<feature type="transmembrane region" description="Helical" evidence="2">
    <location>
        <begin position="186"/>
        <end position="207"/>
    </location>
</feature>
<dbReference type="HOGENOM" id="CLU_086259_0_0_2"/>
<dbReference type="NCBIfam" id="TIGR04204">
    <property type="entry name" value="MAST_ArtA_sort"/>
    <property type="match status" value="1"/>
</dbReference>
<dbReference type="GeneID" id="24823846"/>
<evidence type="ECO:0008006" key="5">
    <source>
        <dbReference type="Google" id="ProtNLM"/>
    </source>
</evidence>
<dbReference type="AlphaFoldDB" id="A0A0E3LLN1"/>
<dbReference type="EMBL" id="CP009526">
    <property type="protein sequence ID" value="AKB51561.1"/>
    <property type="molecule type" value="Genomic_DNA"/>
</dbReference>
<gene>
    <name evidence="3" type="ORF">MSBRW_2308</name>
</gene>
<evidence type="ECO:0000256" key="1">
    <source>
        <dbReference type="SAM" id="MobiDB-lite"/>
    </source>
</evidence>
<keyword evidence="2" id="KW-0812">Transmembrane</keyword>
<reference evidence="3 4" key="1">
    <citation type="submission" date="2014-07" db="EMBL/GenBank/DDBJ databases">
        <title>Methanogenic archaea and the global carbon cycle.</title>
        <authorList>
            <person name="Henriksen J.R."/>
            <person name="Luke J."/>
            <person name="Reinhart S."/>
            <person name="Benedict M.N."/>
            <person name="Youngblut N.D."/>
            <person name="Metcalf M.E."/>
            <person name="Whitaker R.J."/>
            <person name="Metcalf W.W."/>
        </authorList>
    </citation>
    <scope>NUCLEOTIDE SEQUENCE [LARGE SCALE GENOMIC DNA]</scope>
    <source>
        <strain evidence="3 4">Wiesmoor</strain>
    </source>
</reference>
<dbReference type="PATRIC" id="fig|1434109.4.peg.2982"/>
<accession>A0A0E3LLN1</accession>
<protein>
    <recommendedName>
        <fullName evidence="5">Sarcinarray family protein</fullName>
    </recommendedName>
</protein>
<feature type="region of interest" description="Disordered" evidence="1">
    <location>
        <begin position="156"/>
        <end position="187"/>
    </location>
</feature>
<dbReference type="InterPro" id="IPR026450">
    <property type="entry name" value="MAST_dom"/>
</dbReference>
<feature type="compositionally biased region" description="Polar residues" evidence="1">
    <location>
        <begin position="156"/>
        <end position="173"/>
    </location>
</feature>
<keyword evidence="2" id="KW-1133">Transmembrane helix</keyword>
<dbReference type="KEGG" id="mbw:MSBRW_2308"/>
<dbReference type="NCBIfam" id="TIGR04209">
    <property type="entry name" value="sarcinarray"/>
    <property type="match status" value="1"/>
</dbReference>
<dbReference type="Proteomes" id="UP000033038">
    <property type="component" value="Chromosome"/>
</dbReference>
<evidence type="ECO:0000256" key="2">
    <source>
        <dbReference type="SAM" id="Phobius"/>
    </source>
</evidence>
<organism evidence="3 4">
    <name type="scientific">Methanosarcina barkeri str. Wiesmoor</name>
    <dbReference type="NCBI Taxonomy" id="1434109"/>
    <lineage>
        <taxon>Archaea</taxon>
        <taxon>Methanobacteriati</taxon>
        <taxon>Methanobacteriota</taxon>
        <taxon>Stenosarchaea group</taxon>
        <taxon>Methanomicrobia</taxon>
        <taxon>Methanosarcinales</taxon>
        <taxon>Methanosarcinaceae</taxon>
        <taxon>Methanosarcina</taxon>
    </lineage>
</organism>
<dbReference type="InterPro" id="IPR026476">
    <property type="entry name" value="Sarcinarray_fam"/>
</dbReference>
<evidence type="ECO:0000313" key="3">
    <source>
        <dbReference type="EMBL" id="AKB51561.1"/>
    </source>
</evidence>